<dbReference type="InterPro" id="IPR033658">
    <property type="entry name" value="GRX_PICOT-like"/>
</dbReference>
<accession>A0A397T1X5</accession>
<gene>
    <name evidence="8" type="ORF">C1645_797106</name>
</gene>
<dbReference type="OrthoDB" id="415696at2759"/>
<dbReference type="AlphaFoldDB" id="A0A397T1X5"/>
<evidence type="ECO:0000256" key="1">
    <source>
        <dbReference type="ARBA" id="ARBA00022714"/>
    </source>
</evidence>
<dbReference type="GO" id="GO:0051537">
    <property type="term" value="F:2 iron, 2 sulfur cluster binding"/>
    <property type="evidence" value="ECO:0007669"/>
    <property type="project" value="UniProtKB-KW"/>
</dbReference>
<name>A0A397T1X5_9GLOM</name>
<sequence>MSLRSLTRLANLGRPFTFNNLLTSSFIKNVNNEIRSPLASSILCRYISDSLKKTLDETVQKNDVVLFMKGTPEIPQCGFSRAVVQIFQAQGVDLSKVKTLNVLEDHELREGVKEYSQWPTVPQVYIKGEFIGGCDIMLNMHQSGDLEELLLKQGLVASDEELEKEE</sequence>
<keyword evidence="3" id="KW-0408">Iron</keyword>
<dbReference type="GO" id="GO:0015036">
    <property type="term" value="F:disulfide oxidoreductase activity"/>
    <property type="evidence" value="ECO:0007669"/>
    <property type="project" value="UniProtKB-ARBA"/>
</dbReference>
<dbReference type="PANTHER" id="PTHR10293">
    <property type="entry name" value="GLUTAREDOXIN FAMILY MEMBER"/>
    <property type="match status" value="1"/>
</dbReference>
<evidence type="ECO:0000313" key="9">
    <source>
        <dbReference type="Proteomes" id="UP000265703"/>
    </source>
</evidence>
<dbReference type="GO" id="GO:0046872">
    <property type="term" value="F:metal ion binding"/>
    <property type="evidence" value="ECO:0007669"/>
    <property type="project" value="UniProtKB-KW"/>
</dbReference>
<keyword evidence="5" id="KW-0676">Redox-active center</keyword>
<dbReference type="Pfam" id="PF00462">
    <property type="entry name" value="Glutaredoxin"/>
    <property type="match status" value="1"/>
</dbReference>
<evidence type="ECO:0000313" key="8">
    <source>
        <dbReference type="EMBL" id="RIA90077.1"/>
    </source>
</evidence>
<keyword evidence="2" id="KW-0479">Metal-binding</keyword>
<evidence type="ECO:0000259" key="7">
    <source>
        <dbReference type="Pfam" id="PF00462"/>
    </source>
</evidence>
<protein>
    <recommendedName>
        <fullName evidence="6">Monothiol glutaredoxin-5, mitochondrial</fullName>
    </recommendedName>
</protein>
<dbReference type="STRING" id="658196.A0A397T1X5"/>
<evidence type="ECO:0000256" key="4">
    <source>
        <dbReference type="ARBA" id="ARBA00023014"/>
    </source>
</evidence>
<evidence type="ECO:0000256" key="3">
    <source>
        <dbReference type="ARBA" id="ARBA00023004"/>
    </source>
</evidence>
<dbReference type="NCBIfam" id="TIGR00365">
    <property type="entry name" value="Grx4 family monothiol glutaredoxin"/>
    <property type="match status" value="1"/>
</dbReference>
<dbReference type="InterPro" id="IPR036249">
    <property type="entry name" value="Thioredoxin-like_sf"/>
</dbReference>
<proteinExistence type="predicted"/>
<dbReference type="InterPro" id="IPR004480">
    <property type="entry name" value="Monothiol_GRX-rel"/>
</dbReference>
<dbReference type="PROSITE" id="PS51354">
    <property type="entry name" value="GLUTAREDOXIN_2"/>
    <property type="match status" value="1"/>
</dbReference>
<dbReference type="CDD" id="cd03028">
    <property type="entry name" value="GRX_PICOT_like"/>
    <property type="match status" value="1"/>
</dbReference>
<evidence type="ECO:0000256" key="6">
    <source>
        <dbReference type="ARBA" id="ARBA00067618"/>
    </source>
</evidence>
<dbReference type="Gene3D" id="3.40.30.10">
    <property type="entry name" value="Glutaredoxin"/>
    <property type="match status" value="1"/>
</dbReference>
<evidence type="ECO:0000256" key="2">
    <source>
        <dbReference type="ARBA" id="ARBA00022723"/>
    </source>
</evidence>
<dbReference type="SUPFAM" id="SSF52833">
    <property type="entry name" value="Thioredoxin-like"/>
    <property type="match status" value="1"/>
</dbReference>
<reference evidence="8 9" key="1">
    <citation type="submission" date="2018-06" db="EMBL/GenBank/DDBJ databases">
        <title>Comparative genomics reveals the genomic features of Rhizophagus irregularis, R. cerebriforme, R. diaphanum and Gigaspora rosea, and their symbiotic lifestyle signature.</title>
        <authorList>
            <person name="Morin E."/>
            <person name="San Clemente H."/>
            <person name="Chen E.C.H."/>
            <person name="De La Providencia I."/>
            <person name="Hainaut M."/>
            <person name="Kuo A."/>
            <person name="Kohler A."/>
            <person name="Murat C."/>
            <person name="Tang N."/>
            <person name="Roy S."/>
            <person name="Loubradou J."/>
            <person name="Henrissat B."/>
            <person name="Grigoriev I.V."/>
            <person name="Corradi N."/>
            <person name="Roux C."/>
            <person name="Martin F.M."/>
        </authorList>
    </citation>
    <scope>NUCLEOTIDE SEQUENCE [LARGE SCALE GENOMIC DNA]</scope>
    <source>
        <strain evidence="8 9">DAOM 227022</strain>
    </source>
</reference>
<keyword evidence="1" id="KW-0001">2Fe-2S</keyword>
<keyword evidence="9" id="KW-1185">Reference proteome</keyword>
<dbReference type="Proteomes" id="UP000265703">
    <property type="component" value="Unassembled WGS sequence"/>
</dbReference>
<feature type="domain" description="Glutaredoxin" evidence="7">
    <location>
        <begin position="64"/>
        <end position="131"/>
    </location>
</feature>
<organism evidence="8 9">
    <name type="scientific">Glomus cerebriforme</name>
    <dbReference type="NCBI Taxonomy" id="658196"/>
    <lineage>
        <taxon>Eukaryota</taxon>
        <taxon>Fungi</taxon>
        <taxon>Fungi incertae sedis</taxon>
        <taxon>Mucoromycota</taxon>
        <taxon>Glomeromycotina</taxon>
        <taxon>Glomeromycetes</taxon>
        <taxon>Glomerales</taxon>
        <taxon>Glomeraceae</taxon>
        <taxon>Glomus</taxon>
    </lineage>
</organism>
<keyword evidence="4" id="KW-0411">Iron-sulfur</keyword>
<dbReference type="EMBL" id="QKYT01000193">
    <property type="protein sequence ID" value="RIA90077.1"/>
    <property type="molecule type" value="Genomic_DNA"/>
</dbReference>
<dbReference type="FunFam" id="3.40.30.10:FF:000005">
    <property type="entry name" value="Glutaredoxin 5"/>
    <property type="match status" value="1"/>
</dbReference>
<dbReference type="GO" id="GO:0005759">
    <property type="term" value="C:mitochondrial matrix"/>
    <property type="evidence" value="ECO:0007669"/>
    <property type="project" value="TreeGrafter"/>
</dbReference>
<evidence type="ECO:0000256" key="5">
    <source>
        <dbReference type="ARBA" id="ARBA00023284"/>
    </source>
</evidence>
<comment type="caution">
    <text evidence="8">The sequence shown here is derived from an EMBL/GenBank/DDBJ whole genome shotgun (WGS) entry which is preliminary data.</text>
</comment>
<dbReference type="InterPro" id="IPR002109">
    <property type="entry name" value="Glutaredoxin"/>
</dbReference>
<dbReference type="PANTHER" id="PTHR10293:SF16">
    <property type="entry name" value="GLUTAREDOXIN-RELATED PROTEIN 5, MITOCHONDRIAL"/>
    <property type="match status" value="1"/>
</dbReference>
<dbReference type="GO" id="GO:0044571">
    <property type="term" value="P:[2Fe-2S] cluster assembly"/>
    <property type="evidence" value="ECO:0007669"/>
    <property type="project" value="UniProtKB-ARBA"/>
</dbReference>